<dbReference type="EMBL" id="ML002706">
    <property type="protein sequence ID" value="RKP36168.1"/>
    <property type="molecule type" value="Genomic_DNA"/>
</dbReference>
<evidence type="ECO:0000259" key="5">
    <source>
        <dbReference type="PROSITE" id="PS51151"/>
    </source>
</evidence>
<dbReference type="Gene3D" id="1.10.8.10">
    <property type="entry name" value="DNA helicase RuvA subunit, C-terminal domain"/>
    <property type="match status" value="1"/>
</dbReference>
<dbReference type="InterPro" id="IPR002715">
    <property type="entry name" value="Nas_poly-pep-assoc_cplx_dom"/>
</dbReference>
<feature type="region of interest" description="Disordered" evidence="4">
    <location>
        <begin position="108"/>
        <end position="159"/>
    </location>
</feature>
<reference evidence="7" key="1">
    <citation type="journal article" date="2018" name="Nat. Microbiol.">
        <title>Leveraging single-cell genomics to expand the fungal tree of life.</title>
        <authorList>
            <person name="Ahrendt S.R."/>
            <person name="Quandt C.A."/>
            <person name="Ciobanu D."/>
            <person name="Clum A."/>
            <person name="Salamov A."/>
            <person name="Andreopoulos B."/>
            <person name="Cheng J.F."/>
            <person name="Woyke T."/>
            <person name="Pelin A."/>
            <person name="Henrissat B."/>
            <person name="Reynolds N.K."/>
            <person name="Benny G.L."/>
            <person name="Smith M.E."/>
            <person name="James T.Y."/>
            <person name="Grigoriev I.V."/>
        </authorList>
    </citation>
    <scope>NUCLEOTIDE SEQUENCE [LARGE SCALE GENOMIC DNA]</scope>
    <source>
        <strain evidence="7">RSA 468</strain>
    </source>
</reference>
<evidence type="ECO:0000256" key="3">
    <source>
        <dbReference type="ARBA" id="ARBA00030300"/>
    </source>
</evidence>
<dbReference type="FunFam" id="1.10.8.10:FF:000006">
    <property type="entry name" value="Putative nascent polypeptide-associated complex subunit alpha"/>
    <property type="match status" value="1"/>
</dbReference>
<evidence type="ECO:0000256" key="2">
    <source>
        <dbReference type="ARBA" id="ARBA00014437"/>
    </source>
</evidence>
<dbReference type="Pfam" id="PF19026">
    <property type="entry name" value="UBA_HYPK"/>
    <property type="match status" value="1"/>
</dbReference>
<dbReference type="CDD" id="cd14358">
    <property type="entry name" value="UBA_NAC_euk"/>
    <property type="match status" value="1"/>
</dbReference>
<dbReference type="Pfam" id="PF01849">
    <property type="entry name" value="NAC"/>
    <property type="match status" value="1"/>
</dbReference>
<feature type="compositionally biased region" description="Low complexity" evidence="4">
    <location>
        <begin position="1"/>
        <end position="22"/>
    </location>
</feature>
<feature type="compositionally biased region" description="Low complexity" evidence="4">
    <location>
        <begin position="108"/>
        <end position="138"/>
    </location>
</feature>
<accession>A0A4P9ZSJ6</accession>
<dbReference type="PANTHER" id="PTHR21713">
    <property type="entry name" value="NASCENT POLYPEPTIDE ASSOCIATED COMPLEX ALPHA SUBUNIT-RELATED"/>
    <property type="match status" value="1"/>
</dbReference>
<dbReference type="STRING" id="215637.A0A4P9ZSJ6"/>
<evidence type="ECO:0000256" key="1">
    <source>
        <dbReference type="ARBA" id="ARBA00009882"/>
    </source>
</evidence>
<dbReference type="PIRSF" id="PIRSF015901">
    <property type="entry name" value="NAC_alpha"/>
    <property type="match status" value="1"/>
</dbReference>
<comment type="similarity">
    <text evidence="1">Belongs to the NAC-alpha family.</text>
</comment>
<sequence length="192" mass="20070">MAAENTAAQQSAQVEEVAATQAPIDPKVPAGSRTEKKARKAMAKQGLNPVEGISRVTLLRPRGIVIAIARPDVYKSSSSDTYIVFGEAKVEDMGAQAQMAAAARMRAAQQAQTQQEGGAADASSAAAITSEDAAAPAAAEEEEDDEEVDETGVEAKDVDLVMTQAHCSRSKAVKALKSNDNDIVNAIMELTL</sequence>
<dbReference type="OrthoDB" id="3169036at2759"/>
<dbReference type="SMART" id="SM01407">
    <property type="entry name" value="NAC"/>
    <property type="match status" value="1"/>
</dbReference>
<dbReference type="Proteomes" id="UP000268162">
    <property type="component" value="Unassembled WGS sequence"/>
</dbReference>
<proteinExistence type="inferred from homology"/>
<dbReference type="CDD" id="cd22054">
    <property type="entry name" value="NAC_NACA"/>
    <property type="match status" value="1"/>
</dbReference>
<dbReference type="InterPro" id="IPR044034">
    <property type="entry name" value="NAC-like_UBA"/>
</dbReference>
<dbReference type="PROSITE" id="PS51151">
    <property type="entry name" value="NAC_AB"/>
    <property type="match status" value="1"/>
</dbReference>
<dbReference type="GO" id="GO:0005854">
    <property type="term" value="C:nascent polypeptide-associated complex"/>
    <property type="evidence" value="ECO:0007669"/>
    <property type="project" value="InterPro"/>
</dbReference>
<dbReference type="Gene3D" id="2.20.70.30">
    <property type="entry name" value="Nascent polypeptide-associated complex domain"/>
    <property type="match status" value="1"/>
</dbReference>
<name>A0A4P9ZSJ6_9FUNG</name>
<dbReference type="InterPro" id="IPR016641">
    <property type="entry name" value="EGD2/NACA0like"/>
</dbReference>
<gene>
    <name evidence="6" type="ORF">BJ085DRAFT_37207</name>
</gene>
<evidence type="ECO:0000256" key="4">
    <source>
        <dbReference type="SAM" id="MobiDB-lite"/>
    </source>
</evidence>
<evidence type="ECO:0000313" key="7">
    <source>
        <dbReference type="Proteomes" id="UP000268162"/>
    </source>
</evidence>
<feature type="domain" description="NAC-A/B" evidence="5">
    <location>
        <begin position="32"/>
        <end position="97"/>
    </location>
</feature>
<evidence type="ECO:0000313" key="6">
    <source>
        <dbReference type="EMBL" id="RKP36168.1"/>
    </source>
</evidence>
<protein>
    <recommendedName>
        <fullName evidence="2">Nascent polypeptide-associated complex subunit alpha</fullName>
    </recommendedName>
    <alternativeName>
        <fullName evidence="3">Alpha-NAC</fullName>
    </alternativeName>
</protein>
<organism evidence="6 7">
    <name type="scientific">Dimargaris cristalligena</name>
    <dbReference type="NCBI Taxonomy" id="215637"/>
    <lineage>
        <taxon>Eukaryota</taxon>
        <taxon>Fungi</taxon>
        <taxon>Fungi incertae sedis</taxon>
        <taxon>Zoopagomycota</taxon>
        <taxon>Kickxellomycotina</taxon>
        <taxon>Dimargaritomycetes</taxon>
        <taxon>Dimargaritales</taxon>
        <taxon>Dimargaritaceae</taxon>
        <taxon>Dimargaris</taxon>
    </lineage>
</organism>
<feature type="compositionally biased region" description="Acidic residues" evidence="4">
    <location>
        <begin position="139"/>
        <end position="152"/>
    </location>
</feature>
<feature type="region of interest" description="Disordered" evidence="4">
    <location>
        <begin position="1"/>
        <end position="44"/>
    </location>
</feature>
<keyword evidence="7" id="KW-1185">Reference proteome</keyword>
<dbReference type="AlphaFoldDB" id="A0A4P9ZSJ6"/>
<dbReference type="InterPro" id="IPR038187">
    <property type="entry name" value="NAC_A/B_dom_sf"/>
</dbReference>